<dbReference type="GO" id="GO:0017004">
    <property type="term" value="P:cytochrome complex assembly"/>
    <property type="evidence" value="ECO:0007669"/>
    <property type="project" value="TreeGrafter"/>
</dbReference>
<keyword evidence="9" id="KW-0816">Tricarboxylic acid cycle</keyword>
<evidence type="ECO:0000256" key="7">
    <source>
        <dbReference type="ARBA" id="ARBA00022475"/>
    </source>
</evidence>
<evidence type="ECO:0000256" key="2">
    <source>
        <dbReference type="ARBA" id="ARBA00004050"/>
    </source>
</evidence>
<gene>
    <name evidence="18" type="primary">sdhD</name>
    <name evidence="18" type="ORF">DM484_12020</name>
</gene>
<evidence type="ECO:0000313" key="19">
    <source>
        <dbReference type="Proteomes" id="UP000249396"/>
    </source>
</evidence>
<keyword evidence="15" id="KW-0408">Iron</keyword>
<name>A0A2W4R4W0_9GAMM</name>
<keyword evidence="7" id="KW-1003">Cell membrane</keyword>
<keyword evidence="14 17" id="KW-1133">Transmembrane helix</keyword>
<comment type="pathway">
    <text evidence="4">Carbohydrate metabolism; tricarboxylic acid cycle.</text>
</comment>
<dbReference type="Proteomes" id="UP000249396">
    <property type="component" value="Unassembled WGS sequence"/>
</dbReference>
<dbReference type="NCBIfam" id="TIGR02968">
    <property type="entry name" value="succ_dehyd_anc"/>
    <property type="match status" value="1"/>
</dbReference>
<dbReference type="Pfam" id="PF01127">
    <property type="entry name" value="Sdh_cyt"/>
    <property type="match status" value="1"/>
</dbReference>
<evidence type="ECO:0000256" key="10">
    <source>
        <dbReference type="ARBA" id="ARBA00022617"/>
    </source>
</evidence>
<evidence type="ECO:0000256" key="11">
    <source>
        <dbReference type="ARBA" id="ARBA00022692"/>
    </source>
</evidence>
<evidence type="ECO:0000256" key="3">
    <source>
        <dbReference type="ARBA" id="ARBA00004429"/>
    </source>
</evidence>
<keyword evidence="11 17" id="KW-0812">Transmembrane</keyword>
<dbReference type="EMBL" id="QJPH01000310">
    <property type="protein sequence ID" value="PZN78982.1"/>
    <property type="molecule type" value="Genomic_DNA"/>
</dbReference>
<dbReference type="CDD" id="cd03495">
    <property type="entry name" value="SQR_TypeC_SdhD_like"/>
    <property type="match status" value="1"/>
</dbReference>
<dbReference type="InterPro" id="IPR034804">
    <property type="entry name" value="SQR/QFR_C/D"/>
</dbReference>
<dbReference type="InterPro" id="IPR014312">
    <property type="entry name" value="Succ_DH_anchor"/>
</dbReference>
<dbReference type="GO" id="GO:0020037">
    <property type="term" value="F:heme binding"/>
    <property type="evidence" value="ECO:0007669"/>
    <property type="project" value="InterPro"/>
</dbReference>
<dbReference type="Gene3D" id="1.20.1300.10">
    <property type="entry name" value="Fumarate reductase/succinate dehydrogenase, transmembrane subunit"/>
    <property type="match status" value="1"/>
</dbReference>
<evidence type="ECO:0000256" key="12">
    <source>
        <dbReference type="ARBA" id="ARBA00022723"/>
    </source>
</evidence>
<evidence type="ECO:0000313" key="18">
    <source>
        <dbReference type="EMBL" id="PZN78982.1"/>
    </source>
</evidence>
<comment type="caution">
    <text evidence="18">The sequence shown here is derived from an EMBL/GenBank/DDBJ whole genome shotgun (WGS) entry which is preliminary data.</text>
</comment>
<feature type="transmembrane region" description="Helical" evidence="17">
    <location>
        <begin position="99"/>
        <end position="124"/>
    </location>
</feature>
<evidence type="ECO:0000256" key="14">
    <source>
        <dbReference type="ARBA" id="ARBA00022989"/>
    </source>
</evidence>
<dbReference type="GO" id="GO:0005886">
    <property type="term" value="C:plasma membrane"/>
    <property type="evidence" value="ECO:0007669"/>
    <property type="project" value="UniProtKB-SubCell"/>
</dbReference>
<dbReference type="GO" id="GO:0009055">
    <property type="term" value="F:electron transfer activity"/>
    <property type="evidence" value="ECO:0007669"/>
    <property type="project" value="TreeGrafter"/>
</dbReference>
<evidence type="ECO:0000256" key="6">
    <source>
        <dbReference type="ARBA" id="ARBA00022448"/>
    </source>
</evidence>
<dbReference type="SUPFAM" id="SSF81343">
    <property type="entry name" value="Fumarate reductase respiratory complex transmembrane subunits"/>
    <property type="match status" value="1"/>
</dbReference>
<feature type="transmembrane region" description="Helical" evidence="17">
    <location>
        <begin position="66"/>
        <end position="87"/>
    </location>
</feature>
<evidence type="ECO:0000256" key="15">
    <source>
        <dbReference type="ARBA" id="ARBA00023004"/>
    </source>
</evidence>
<dbReference type="GO" id="GO:0006099">
    <property type="term" value="P:tricarboxylic acid cycle"/>
    <property type="evidence" value="ECO:0007669"/>
    <property type="project" value="UniProtKB-UniPathway"/>
</dbReference>
<keyword evidence="10" id="KW-0349">Heme</keyword>
<evidence type="ECO:0000256" key="5">
    <source>
        <dbReference type="ARBA" id="ARBA00019425"/>
    </source>
</evidence>
<sequence>MNYQTPLARVRGLGSARQGSHDWWMQRVSAIALLPLSLWLAAYLSILPNVTYEQVIRWISLPWNTVLLLSFILLSLYHAMLGLQVVIEDYVHNDWMKLLGTLGIRLVTAFLTLSTVFSVLHIVFLGGHG</sequence>
<evidence type="ECO:0000256" key="8">
    <source>
        <dbReference type="ARBA" id="ARBA00022519"/>
    </source>
</evidence>
<feature type="transmembrane region" description="Helical" evidence="17">
    <location>
        <begin position="28"/>
        <end position="46"/>
    </location>
</feature>
<protein>
    <recommendedName>
        <fullName evidence="5">Succinate dehydrogenase hydrophobic membrane anchor subunit</fullName>
    </recommendedName>
</protein>
<dbReference type="AlphaFoldDB" id="A0A2W4R4W0"/>
<evidence type="ECO:0000256" key="4">
    <source>
        <dbReference type="ARBA" id="ARBA00005163"/>
    </source>
</evidence>
<dbReference type="UniPathway" id="UPA00223"/>
<keyword evidence="12" id="KW-0479">Metal-binding</keyword>
<dbReference type="PANTHER" id="PTHR38689">
    <property type="entry name" value="SUCCINATE DEHYDROGENASE HYDROPHOBIC MEMBRANE ANCHOR SUBUNIT"/>
    <property type="match status" value="1"/>
</dbReference>
<comment type="subcellular location">
    <subcellularLocation>
        <location evidence="3">Cell inner membrane</location>
        <topology evidence="3">Multi-pass membrane protein</topology>
    </subcellularLocation>
</comment>
<keyword evidence="13" id="KW-0249">Electron transport</keyword>
<accession>A0A2W4R4W0</accession>
<evidence type="ECO:0000256" key="1">
    <source>
        <dbReference type="ARBA" id="ARBA00001971"/>
    </source>
</evidence>
<keyword evidence="6" id="KW-0813">Transport</keyword>
<comment type="cofactor">
    <cofactor evidence="1">
        <name>heme</name>
        <dbReference type="ChEBI" id="CHEBI:30413"/>
    </cofactor>
</comment>
<comment type="function">
    <text evidence="2">Membrane-anchoring subunit of succinate dehydrogenase (SDH).</text>
</comment>
<evidence type="ECO:0000256" key="17">
    <source>
        <dbReference type="SAM" id="Phobius"/>
    </source>
</evidence>
<keyword evidence="16 17" id="KW-0472">Membrane</keyword>
<evidence type="ECO:0000256" key="16">
    <source>
        <dbReference type="ARBA" id="ARBA00023136"/>
    </source>
</evidence>
<keyword evidence="8" id="KW-0997">Cell inner membrane</keyword>
<organism evidence="18 19">
    <name type="scientific">Candidatus Methylumidiphilus alinenensis</name>
    <dbReference type="NCBI Taxonomy" id="2202197"/>
    <lineage>
        <taxon>Bacteria</taxon>
        <taxon>Pseudomonadati</taxon>
        <taxon>Pseudomonadota</taxon>
        <taxon>Gammaproteobacteria</taxon>
        <taxon>Methylococcales</taxon>
        <taxon>Candidatus Methylumidiphilus</taxon>
    </lineage>
</organism>
<dbReference type="PANTHER" id="PTHR38689:SF1">
    <property type="entry name" value="SUCCINATE DEHYDROGENASE HYDROPHOBIC MEMBRANE ANCHOR SUBUNIT"/>
    <property type="match status" value="1"/>
</dbReference>
<evidence type="ECO:0000256" key="13">
    <source>
        <dbReference type="ARBA" id="ARBA00022982"/>
    </source>
</evidence>
<reference evidence="18 19" key="1">
    <citation type="journal article" date="2018" name="Aquat. Microb. Ecol.">
        <title>Gammaproteobacterial methanotrophs dominate.</title>
        <authorList>
            <person name="Rissanen A.J."/>
            <person name="Saarenheimo J."/>
            <person name="Tiirola M."/>
            <person name="Peura S."/>
            <person name="Aalto S.L."/>
            <person name="Karvinen A."/>
            <person name="Nykanen H."/>
        </authorList>
    </citation>
    <scope>NUCLEOTIDE SEQUENCE [LARGE SCALE GENOMIC DNA]</scope>
    <source>
        <strain evidence="18">AMbin10</strain>
    </source>
</reference>
<evidence type="ECO:0000256" key="9">
    <source>
        <dbReference type="ARBA" id="ARBA00022532"/>
    </source>
</evidence>
<dbReference type="InterPro" id="IPR000701">
    <property type="entry name" value="SuccDH_FuR_B_TM-su"/>
</dbReference>
<dbReference type="GO" id="GO:0046872">
    <property type="term" value="F:metal ion binding"/>
    <property type="evidence" value="ECO:0007669"/>
    <property type="project" value="UniProtKB-KW"/>
</dbReference>
<proteinExistence type="predicted"/>